<reference evidence="21" key="1">
    <citation type="journal article" date="2019" name="Int. J. Syst. Evol. Microbiol.">
        <title>The Global Catalogue of Microorganisms (GCM) 10K type strain sequencing project: providing services to taxonomists for standard genome sequencing and annotation.</title>
        <authorList>
            <consortium name="The Broad Institute Genomics Platform"/>
            <consortium name="The Broad Institute Genome Sequencing Center for Infectious Disease"/>
            <person name="Wu L."/>
            <person name="Ma J."/>
        </authorList>
    </citation>
    <scope>NUCLEOTIDE SEQUENCE [LARGE SCALE GENOMIC DNA]</scope>
    <source>
        <strain evidence="21">CGMCC 1.13574</strain>
    </source>
</reference>
<dbReference type="InterPro" id="IPR003661">
    <property type="entry name" value="HisK_dim/P_dom"/>
</dbReference>
<evidence type="ECO:0000256" key="4">
    <source>
        <dbReference type="ARBA" id="ARBA00022475"/>
    </source>
</evidence>
<dbReference type="Gene3D" id="3.30.565.10">
    <property type="entry name" value="Histidine kinase-like ATPase, C-terminal domain"/>
    <property type="match status" value="1"/>
</dbReference>
<dbReference type="EC" id="2.7.13.3" evidence="3"/>
<protein>
    <recommendedName>
        <fullName evidence="16">Heme sensor protein HssS</fullName>
        <ecNumber evidence="3">2.7.13.3</ecNumber>
    </recommendedName>
</protein>
<dbReference type="PROSITE" id="PS50109">
    <property type="entry name" value="HIS_KIN"/>
    <property type="match status" value="1"/>
</dbReference>
<dbReference type="InterPro" id="IPR036890">
    <property type="entry name" value="HATPase_C_sf"/>
</dbReference>
<evidence type="ECO:0000256" key="3">
    <source>
        <dbReference type="ARBA" id="ARBA00012438"/>
    </source>
</evidence>
<evidence type="ECO:0000256" key="7">
    <source>
        <dbReference type="ARBA" id="ARBA00022692"/>
    </source>
</evidence>
<dbReference type="RefSeq" id="WP_386044078.1">
    <property type="nucleotide sequence ID" value="NZ_JBHUIO010000002.1"/>
</dbReference>
<dbReference type="CDD" id="cd00075">
    <property type="entry name" value="HATPase"/>
    <property type="match status" value="1"/>
</dbReference>
<evidence type="ECO:0000256" key="1">
    <source>
        <dbReference type="ARBA" id="ARBA00000085"/>
    </source>
</evidence>
<dbReference type="SUPFAM" id="SSF55874">
    <property type="entry name" value="ATPase domain of HSP90 chaperone/DNA topoisomerase II/histidine kinase"/>
    <property type="match status" value="1"/>
</dbReference>
<evidence type="ECO:0000259" key="18">
    <source>
        <dbReference type="PROSITE" id="PS50109"/>
    </source>
</evidence>
<evidence type="ECO:0000256" key="5">
    <source>
        <dbReference type="ARBA" id="ARBA00022553"/>
    </source>
</evidence>
<dbReference type="Proteomes" id="UP001597343">
    <property type="component" value="Unassembled WGS sequence"/>
</dbReference>
<comment type="caution">
    <text evidence="20">The sequence shown here is derived from an EMBL/GenBank/DDBJ whole genome shotgun (WGS) entry which is preliminary data.</text>
</comment>
<dbReference type="PANTHER" id="PTHR45528:SF11">
    <property type="entry name" value="HISTIDINE KINASE"/>
    <property type="match status" value="1"/>
</dbReference>
<dbReference type="InterPro" id="IPR003660">
    <property type="entry name" value="HAMP_dom"/>
</dbReference>
<feature type="domain" description="HAMP" evidence="19">
    <location>
        <begin position="185"/>
        <end position="237"/>
    </location>
</feature>
<feature type="transmembrane region" description="Helical" evidence="17">
    <location>
        <begin position="6"/>
        <end position="31"/>
    </location>
</feature>
<keyword evidence="10" id="KW-0067">ATP-binding</keyword>
<evidence type="ECO:0000256" key="9">
    <source>
        <dbReference type="ARBA" id="ARBA00022777"/>
    </source>
</evidence>
<dbReference type="Gene3D" id="6.10.340.10">
    <property type="match status" value="1"/>
</dbReference>
<keyword evidence="6" id="KW-0808">Transferase</keyword>
<evidence type="ECO:0000256" key="17">
    <source>
        <dbReference type="SAM" id="Phobius"/>
    </source>
</evidence>
<feature type="domain" description="Histidine kinase" evidence="18">
    <location>
        <begin position="245"/>
        <end position="460"/>
    </location>
</feature>
<comment type="function">
    <text evidence="15">Member of the two-component regulatory system HssS/HssR involved in intracellular heme homeostasis and tempering of staphylococcal virulence. HssS functions as a heme sensor histidine kinase which is autophosphorylated at a histidine residue and transfers its phosphate group to an aspartate residue of HssR. HssR/HssS activates the expression of hrtAB, an efflux pump, in response to extracellular heme, hemin, hemoglobin or blood.</text>
</comment>
<evidence type="ECO:0000256" key="11">
    <source>
        <dbReference type="ARBA" id="ARBA00022989"/>
    </source>
</evidence>
<dbReference type="InterPro" id="IPR004358">
    <property type="entry name" value="Sig_transdc_His_kin-like_C"/>
</dbReference>
<dbReference type="Pfam" id="PF02518">
    <property type="entry name" value="HATPase_c"/>
    <property type="match status" value="1"/>
</dbReference>
<comment type="subcellular location">
    <subcellularLocation>
        <location evidence="2">Cell membrane</location>
        <topology evidence="2">Multi-pass membrane protein</topology>
    </subcellularLocation>
</comment>
<comment type="catalytic activity">
    <reaction evidence="1">
        <text>ATP + protein L-histidine = ADP + protein N-phospho-L-histidine.</text>
        <dbReference type="EC" id="2.7.13.3"/>
    </reaction>
</comment>
<gene>
    <name evidence="20" type="ORF">ACFSOY_03200</name>
</gene>
<organism evidence="20 21">
    <name type="scientific">Tumebacillus lipolyticus</name>
    <dbReference type="NCBI Taxonomy" id="1280370"/>
    <lineage>
        <taxon>Bacteria</taxon>
        <taxon>Bacillati</taxon>
        <taxon>Bacillota</taxon>
        <taxon>Bacilli</taxon>
        <taxon>Bacillales</taxon>
        <taxon>Alicyclobacillaceae</taxon>
        <taxon>Tumebacillus</taxon>
    </lineage>
</organism>
<dbReference type="InterPro" id="IPR005467">
    <property type="entry name" value="His_kinase_dom"/>
</dbReference>
<keyword evidence="14 17" id="KW-0472">Membrane</keyword>
<evidence type="ECO:0000313" key="20">
    <source>
        <dbReference type="EMBL" id="MFD2169026.1"/>
    </source>
</evidence>
<evidence type="ECO:0000256" key="12">
    <source>
        <dbReference type="ARBA" id="ARBA00023012"/>
    </source>
</evidence>
<dbReference type="EMBL" id="JBHUIO010000002">
    <property type="protein sequence ID" value="MFD2169026.1"/>
    <property type="molecule type" value="Genomic_DNA"/>
</dbReference>
<keyword evidence="21" id="KW-1185">Reference proteome</keyword>
<dbReference type="SUPFAM" id="SSF158472">
    <property type="entry name" value="HAMP domain-like"/>
    <property type="match status" value="1"/>
</dbReference>
<evidence type="ECO:0000256" key="2">
    <source>
        <dbReference type="ARBA" id="ARBA00004651"/>
    </source>
</evidence>
<dbReference type="CDD" id="cd00082">
    <property type="entry name" value="HisKA"/>
    <property type="match status" value="1"/>
</dbReference>
<feature type="transmembrane region" description="Helical" evidence="17">
    <location>
        <begin position="163"/>
        <end position="188"/>
    </location>
</feature>
<evidence type="ECO:0000256" key="10">
    <source>
        <dbReference type="ARBA" id="ARBA00022840"/>
    </source>
</evidence>
<keyword evidence="4" id="KW-1003">Cell membrane</keyword>
<evidence type="ECO:0000313" key="21">
    <source>
        <dbReference type="Proteomes" id="UP001597343"/>
    </source>
</evidence>
<dbReference type="GO" id="GO:0016301">
    <property type="term" value="F:kinase activity"/>
    <property type="evidence" value="ECO:0007669"/>
    <property type="project" value="UniProtKB-KW"/>
</dbReference>
<keyword evidence="9 20" id="KW-0418">Kinase</keyword>
<dbReference type="CDD" id="cd06225">
    <property type="entry name" value="HAMP"/>
    <property type="match status" value="1"/>
</dbReference>
<keyword evidence="5" id="KW-0597">Phosphoprotein</keyword>
<dbReference type="SMART" id="SM00387">
    <property type="entry name" value="HATPase_c"/>
    <property type="match status" value="1"/>
</dbReference>
<evidence type="ECO:0000256" key="15">
    <source>
        <dbReference type="ARBA" id="ARBA00037219"/>
    </source>
</evidence>
<evidence type="ECO:0000256" key="6">
    <source>
        <dbReference type="ARBA" id="ARBA00022679"/>
    </source>
</evidence>
<keyword evidence="8" id="KW-0547">Nucleotide-binding</keyword>
<keyword evidence="12" id="KW-0902">Two-component regulatory system</keyword>
<dbReference type="SMART" id="SM00304">
    <property type="entry name" value="HAMP"/>
    <property type="match status" value="1"/>
</dbReference>
<name>A0ABW4ZTT4_9BACL</name>
<dbReference type="InterPro" id="IPR050398">
    <property type="entry name" value="HssS/ArlS-like"/>
</dbReference>
<evidence type="ECO:0000259" key="19">
    <source>
        <dbReference type="PROSITE" id="PS50885"/>
    </source>
</evidence>
<evidence type="ECO:0000256" key="13">
    <source>
        <dbReference type="ARBA" id="ARBA00023026"/>
    </source>
</evidence>
<dbReference type="Pfam" id="PF00672">
    <property type="entry name" value="HAMP"/>
    <property type="match status" value="1"/>
</dbReference>
<keyword evidence="11 17" id="KW-1133">Transmembrane helix</keyword>
<evidence type="ECO:0000256" key="16">
    <source>
        <dbReference type="ARBA" id="ARBA00040841"/>
    </source>
</evidence>
<keyword evidence="7 17" id="KW-0812">Transmembrane</keyword>
<keyword evidence="13" id="KW-0843">Virulence</keyword>
<dbReference type="Gene3D" id="1.10.287.130">
    <property type="match status" value="1"/>
</dbReference>
<dbReference type="SUPFAM" id="SSF47384">
    <property type="entry name" value="Homodimeric domain of signal transducing histidine kinase"/>
    <property type="match status" value="1"/>
</dbReference>
<dbReference type="PRINTS" id="PR00344">
    <property type="entry name" value="BCTRLSENSOR"/>
</dbReference>
<dbReference type="Pfam" id="PF00512">
    <property type="entry name" value="HisKA"/>
    <property type="match status" value="1"/>
</dbReference>
<accession>A0ABW4ZTT4</accession>
<dbReference type="PROSITE" id="PS50885">
    <property type="entry name" value="HAMP"/>
    <property type="match status" value="1"/>
</dbReference>
<sequence>MKTLYVRIVLMTILIVLGSGVLSFLLCNFYYQGQLKQYNEQKLMGIATDVVQKYEQFPAIDLHEYLTGVADLNYQLYLVDATGTGTMFGAPFKEMELDPSIVPSVLAGKPYPGVMESQHGPFITGFFENTLANSIGVPLHANGTNYALFLRPNIEGMLGEVRILLAMLLMLTFVISLLFLVIFTRFIVSPIKRLTAATQQIAEGEFDIDLEVARGDEIGELAKHFSKMASELKKLEEMRQEFVSNVSHEIQSPLTSIQGFSQALRTEEMSLEERDAHLAIIEEESRRLSSLSQQLLTLSALDKGGALVRKSSFRLDEQIREVVLMLEWQWREKNLQLDLQLPKVTLDADSNFLHLVWVNLLTNAIKFTPEGGTIALQLEDDGFEVKATVADDGIGIAPHQLARVFERFYIADPSRDRTDRSGSGLGLAIVKKIISLHRGTIEVKSELGVGTAFTIILPRL</sequence>
<evidence type="ECO:0000256" key="14">
    <source>
        <dbReference type="ARBA" id="ARBA00023136"/>
    </source>
</evidence>
<dbReference type="InterPro" id="IPR003594">
    <property type="entry name" value="HATPase_dom"/>
</dbReference>
<proteinExistence type="predicted"/>
<dbReference type="SMART" id="SM00388">
    <property type="entry name" value="HisKA"/>
    <property type="match status" value="1"/>
</dbReference>
<dbReference type="InterPro" id="IPR036097">
    <property type="entry name" value="HisK_dim/P_sf"/>
</dbReference>
<evidence type="ECO:0000256" key="8">
    <source>
        <dbReference type="ARBA" id="ARBA00022741"/>
    </source>
</evidence>
<dbReference type="PANTHER" id="PTHR45528">
    <property type="entry name" value="SENSOR HISTIDINE KINASE CPXA"/>
    <property type="match status" value="1"/>
</dbReference>